<evidence type="ECO:0000256" key="2">
    <source>
        <dbReference type="ARBA" id="ARBA00022840"/>
    </source>
</evidence>
<dbReference type="EMBL" id="NKXO01000021">
    <property type="protein sequence ID" value="PKQ68921.1"/>
    <property type="molecule type" value="Genomic_DNA"/>
</dbReference>
<dbReference type="InterPro" id="IPR039421">
    <property type="entry name" value="Type_1_exporter"/>
</dbReference>
<evidence type="ECO:0000313" key="5">
    <source>
        <dbReference type="Proteomes" id="UP000233387"/>
    </source>
</evidence>
<dbReference type="Pfam" id="PF00005">
    <property type="entry name" value="ABC_tran"/>
    <property type="match status" value="1"/>
</dbReference>
<dbReference type="Proteomes" id="UP000233387">
    <property type="component" value="Unassembled WGS sequence"/>
</dbReference>
<reference evidence="4 5" key="1">
    <citation type="submission" date="2017-06" db="EMBL/GenBank/DDBJ databases">
        <title>Raineya orbicola gen. nov., sp. nov. a slightly thermophilic bacterium of the phylum Bacteroidetes and the description of Raineyaceae fam. nov.</title>
        <authorList>
            <person name="Albuquerque L."/>
            <person name="Polonia A.R.M."/>
            <person name="Barroso C."/>
            <person name="Froufe H.J.C."/>
            <person name="Lage O."/>
            <person name="Lobo-Da-Cunha A."/>
            <person name="Egas C."/>
            <person name="Da Costa M.S."/>
        </authorList>
    </citation>
    <scope>NUCLEOTIDE SEQUENCE [LARGE SCALE GENOMIC DNA]</scope>
    <source>
        <strain evidence="4 5">SPSPC-11</strain>
    </source>
</reference>
<sequence length="198" mass="22368">MRLLLGYYEPTTGEILLNGKPLKSYDIEAWRAMCGVVLQDGSLFSGTVAENIAFRTTHLDWQRIEDVCRMVCLHEDIMRMPMKYQTKIGNVGMNLSGGQQQRVLIARALYHNPEILFFDEATSALDAATERAIIENLSEYLQNKTAFIIAHRLSTVRNADKIIVLDKGRIAEAGSHETLVEQKGLYYFLVSNQLELGV</sequence>
<evidence type="ECO:0000259" key="3">
    <source>
        <dbReference type="PROSITE" id="PS50893"/>
    </source>
</evidence>
<organism evidence="4 5">
    <name type="scientific">Raineya orbicola</name>
    <dbReference type="NCBI Taxonomy" id="2016530"/>
    <lineage>
        <taxon>Bacteria</taxon>
        <taxon>Pseudomonadati</taxon>
        <taxon>Bacteroidota</taxon>
        <taxon>Cytophagia</taxon>
        <taxon>Cytophagales</taxon>
        <taxon>Raineyaceae</taxon>
        <taxon>Raineya</taxon>
    </lineage>
</organism>
<dbReference type="SUPFAM" id="SSF52540">
    <property type="entry name" value="P-loop containing nucleoside triphosphate hydrolases"/>
    <property type="match status" value="1"/>
</dbReference>
<keyword evidence="5" id="KW-1185">Reference proteome</keyword>
<evidence type="ECO:0000256" key="1">
    <source>
        <dbReference type="ARBA" id="ARBA00022741"/>
    </source>
</evidence>
<dbReference type="GO" id="GO:0016887">
    <property type="term" value="F:ATP hydrolysis activity"/>
    <property type="evidence" value="ECO:0007669"/>
    <property type="project" value="InterPro"/>
</dbReference>
<evidence type="ECO:0000313" key="4">
    <source>
        <dbReference type="EMBL" id="PKQ68921.1"/>
    </source>
</evidence>
<accession>A0A2N3IF29</accession>
<dbReference type="InterPro" id="IPR017871">
    <property type="entry name" value="ABC_transporter-like_CS"/>
</dbReference>
<name>A0A2N3IF29_9BACT</name>
<dbReference type="InterPro" id="IPR027417">
    <property type="entry name" value="P-loop_NTPase"/>
</dbReference>
<keyword evidence="1" id="KW-0547">Nucleotide-binding</keyword>
<dbReference type="GO" id="GO:0005524">
    <property type="term" value="F:ATP binding"/>
    <property type="evidence" value="ECO:0007669"/>
    <property type="project" value="UniProtKB-KW"/>
</dbReference>
<dbReference type="AlphaFoldDB" id="A0A2N3IF29"/>
<dbReference type="OrthoDB" id="1111069at2"/>
<proteinExistence type="predicted"/>
<comment type="caution">
    <text evidence="4">The sequence shown here is derived from an EMBL/GenBank/DDBJ whole genome shotgun (WGS) entry which is preliminary data.</text>
</comment>
<dbReference type="GO" id="GO:0042626">
    <property type="term" value="F:ATPase-coupled transmembrane transporter activity"/>
    <property type="evidence" value="ECO:0007669"/>
    <property type="project" value="TreeGrafter"/>
</dbReference>
<keyword evidence="2" id="KW-0067">ATP-binding</keyword>
<dbReference type="PANTHER" id="PTHR24221:SF654">
    <property type="entry name" value="ATP-BINDING CASSETTE SUB-FAMILY B MEMBER 6"/>
    <property type="match status" value="1"/>
</dbReference>
<dbReference type="PROSITE" id="PS50893">
    <property type="entry name" value="ABC_TRANSPORTER_2"/>
    <property type="match status" value="1"/>
</dbReference>
<dbReference type="Gene3D" id="3.40.50.300">
    <property type="entry name" value="P-loop containing nucleotide triphosphate hydrolases"/>
    <property type="match status" value="1"/>
</dbReference>
<dbReference type="PANTHER" id="PTHR24221">
    <property type="entry name" value="ATP-BINDING CASSETTE SUB-FAMILY B"/>
    <property type="match status" value="1"/>
</dbReference>
<protein>
    <submittedName>
        <fullName evidence="4">ABC transporter</fullName>
    </submittedName>
</protein>
<feature type="domain" description="ABC transporter" evidence="3">
    <location>
        <begin position="1"/>
        <end position="192"/>
    </location>
</feature>
<dbReference type="InterPro" id="IPR003439">
    <property type="entry name" value="ABC_transporter-like_ATP-bd"/>
</dbReference>
<dbReference type="PROSITE" id="PS00211">
    <property type="entry name" value="ABC_TRANSPORTER_1"/>
    <property type="match status" value="1"/>
</dbReference>
<gene>
    <name evidence="4" type="ORF">Rain11_1454</name>
</gene>